<proteinExistence type="predicted"/>
<dbReference type="Proteomes" id="UP000314294">
    <property type="component" value="Unassembled WGS sequence"/>
</dbReference>
<keyword evidence="5" id="KW-1185">Reference proteome</keyword>
<comment type="caution">
    <text evidence="4">The sequence shown here is derived from an EMBL/GenBank/DDBJ whole genome shotgun (WGS) entry which is preliminary data.</text>
</comment>
<evidence type="ECO:0000256" key="2">
    <source>
        <dbReference type="ARBA" id="ARBA00023242"/>
    </source>
</evidence>
<evidence type="ECO:0000256" key="3">
    <source>
        <dbReference type="SAM" id="MobiDB-lite"/>
    </source>
</evidence>
<dbReference type="GO" id="GO:0005634">
    <property type="term" value="C:nucleus"/>
    <property type="evidence" value="ECO:0007669"/>
    <property type="project" value="UniProtKB-SubCell"/>
</dbReference>
<organism evidence="4 5">
    <name type="scientific">Liparis tanakae</name>
    <name type="common">Tanaka's snailfish</name>
    <dbReference type="NCBI Taxonomy" id="230148"/>
    <lineage>
        <taxon>Eukaryota</taxon>
        <taxon>Metazoa</taxon>
        <taxon>Chordata</taxon>
        <taxon>Craniata</taxon>
        <taxon>Vertebrata</taxon>
        <taxon>Euteleostomi</taxon>
        <taxon>Actinopterygii</taxon>
        <taxon>Neopterygii</taxon>
        <taxon>Teleostei</taxon>
        <taxon>Neoteleostei</taxon>
        <taxon>Acanthomorphata</taxon>
        <taxon>Eupercaria</taxon>
        <taxon>Perciformes</taxon>
        <taxon>Cottioidei</taxon>
        <taxon>Cottales</taxon>
        <taxon>Liparidae</taxon>
        <taxon>Liparis</taxon>
    </lineage>
</organism>
<dbReference type="GO" id="GO:0003677">
    <property type="term" value="F:DNA binding"/>
    <property type="evidence" value="ECO:0007669"/>
    <property type="project" value="UniProtKB-KW"/>
</dbReference>
<evidence type="ECO:0000256" key="1">
    <source>
        <dbReference type="ARBA" id="ARBA00004123"/>
    </source>
</evidence>
<dbReference type="Pfam" id="PF04503">
    <property type="entry name" value="SSDP"/>
    <property type="match status" value="1"/>
</dbReference>
<sequence length="79" mass="8561">MMNPIGPGGNRPNFPMGPGPDGPMGGMGAMEQHHMNGSLGEEPHTTLGVQRNRQKGEAALLWLVEEVFPLLPLLSPIWY</sequence>
<reference evidence="4 5" key="1">
    <citation type="submission" date="2019-03" db="EMBL/GenBank/DDBJ databases">
        <title>First draft genome of Liparis tanakae, snailfish: a comprehensive survey of snailfish specific genes.</title>
        <authorList>
            <person name="Kim W."/>
            <person name="Song I."/>
            <person name="Jeong J.-H."/>
            <person name="Kim D."/>
            <person name="Kim S."/>
            <person name="Ryu S."/>
            <person name="Song J.Y."/>
            <person name="Lee S.K."/>
        </authorList>
    </citation>
    <scope>NUCLEOTIDE SEQUENCE [LARGE SCALE GENOMIC DNA]</scope>
    <source>
        <tissue evidence="4">Muscle</tissue>
    </source>
</reference>
<feature type="region of interest" description="Disordered" evidence="3">
    <location>
        <begin position="1"/>
        <end position="44"/>
    </location>
</feature>
<keyword evidence="4" id="KW-0238">DNA-binding</keyword>
<protein>
    <submittedName>
        <fullName evidence="4">Single-stranded DNA-binding protein 2</fullName>
    </submittedName>
</protein>
<keyword evidence="2" id="KW-0539">Nucleus</keyword>
<dbReference type="EMBL" id="SRLO01005678">
    <property type="protein sequence ID" value="TNN29418.1"/>
    <property type="molecule type" value="Genomic_DNA"/>
</dbReference>
<evidence type="ECO:0000313" key="4">
    <source>
        <dbReference type="EMBL" id="TNN29418.1"/>
    </source>
</evidence>
<evidence type="ECO:0000313" key="5">
    <source>
        <dbReference type="Proteomes" id="UP000314294"/>
    </source>
</evidence>
<dbReference type="PANTHER" id="PTHR12610">
    <property type="entry name" value="SINGLE STRANDED DNA BINDING PROTEIN"/>
    <property type="match status" value="1"/>
</dbReference>
<dbReference type="GO" id="GO:0045944">
    <property type="term" value="P:positive regulation of transcription by RNA polymerase II"/>
    <property type="evidence" value="ECO:0007669"/>
    <property type="project" value="TreeGrafter"/>
</dbReference>
<comment type="subcellular location">
    <subcellularLocation>
        <location evidence="1">Nucleus</location>
    </subcellularLocation>
</comment>
<accession>A0A4Z2EL18</accession>
<dbReference type="AlphaFoldDB" id="A0A4Z2EL18"/>
<dbReference type="PANTHER" id="PTHR12610:SF30">
    <property type="entry name" value="SINGLE-STRANDED DNA-BINDING PROTEIN 4"/>
    <property type="match status" value="1"/>
</dbReference>
<name>A0A4Z2EL18_9TELE</name>
<gene>
    <name evidence="4" type="primary">SSBP2</name>
    <name evidence="4" type="ORF">EYF80_060433</name>
</gene>